<keyword evidence="1" id="KW-0812">Transmembrane</keyword>
<keyword evidence="2" id="KW-0378">Hydrolase</keyword>
<dbReference type="Pfam" id="PF04298">
    <property type="entry name" value="Zn_peptidase_2"/>
    <property type="match status" value="1"/>
</dbReference>
<dbReference type="PANTHER" id="PTHR36434">
    <property type="entry name" value="MEMBRANE PROTEASE YUGP-RELATED"/>
    <property type="match status" value="1"/>
</dbReference>
<sequence>MYGYGYNPYYFGFDWTYLLIIAAFVLSMLVQVFMKSTFAKYSRIRSASGLTGADVARRILESEGIYDVQIRPVAGSLTDHYDPRSKTVNLSESVYRSNSLAALGVAAHECGHAIQHAKNYAPLSVRSTLVPLANFGSGFSWPLFVAGLIFSSGILCKVGILLFCFALLFQVVTLPVEFNASHRALRKLSACGLMDSREVGGARKVLTAAAMTYVAAVCSSLLYLLRMVILAGGRDRD</sequence>
<dbReference type="HOGENOM" id="CLU_084406_0_0_9"/>
<evidence type="ECO:0000313" key="2">
    <source>
        <dbReference type="EMBL" id="EIM57705.1"/>
    </source>
</evidence>
<name>I5AV82_EUBC6</name>
<dbReference type="AlphaFoldDB" id="I5AV82"/>
<dbReference type="STRING" id="633697.EubceDRAFT1_1931"/>
<dbReference type="PANTHER" id="PTHR36434:SF1">
    <property type="entry name" value="MEMBRANE PROTEASE YUGP-RELATED"/>
    <property type="match status" value="1"/>
</dbReference>
<dbReference type="EMBL" id="CM001487">
    <property type="protein sequence ID" value="EIM57705.1"/>
    <property type="molecule type" value="Genomic_DNA"/>
</dbReference>
<gene>
    <name evidence="2" type="ORF">EubceDRAFT1_1931</name>
</gene>
<reference evidence="2 3" key="1">
    <citation type="submission" date="2010-08" db="EMBL/GenBank/DDBJ databases">
        <authorList>
            <consortium name="US DOE Joint Genome Institute (JGI-PGF)"/>
            <person name="Lucas S."/>
            <person name="Copeland A."/>
            <person name="Lapidus A."/>
            <person name="Cheng J.-F."/>
            <person name="Bruce D."/>
            <person name="Goodwin L."/>
            <person name="Pitluck S."/>
            <person name="Land M.L."/>
            <person name="Hauser L."/>
            <person name="Chang Y.-J."/>
            <person name="Anderson I.J."/>
            <person name="Johnson E."/>
            <person name="Mulhopadhyay B."/>
            <person name="Kyrpides N."/>
            <person name="Woyke T.J."/>
        </authorList>
    </citation>
    <scope>NUCLEOTIDE SEQUENCE [LARGE SCALE GENOMIC DNA]</scope>
    <source>
        <strain evidence="2 3">6</strain>
    </source>
</reference>
<reference evidence="2 3" key="2">
    <citation type="submission" date="2012-02" db="EMBL/GenBank/DDBJ databases">
        <title>Improved High-Quality Draft sequence of Eubacterium cellulosolvens 6.</title>
        <authorList>
            <consortium name="US DOE Joint Genome Institute"/>
            <person name="Lucas S."/>
            <person name="Han J."/>
            <person name="Lapidus A."/>
            <person name="Cheng J.-F."/>
            <person name="Goodwin L."/>
            <person name="Pitluck S."/>
            <person name="Peters L."/>
            <person name="Mikhailova N."/>
            <person name="Gu W."/>
            <person name="Detter J.C."/>
            <person name="Han C."/>
            <person name="Tapia R."/>
            <person name="Land M."/>
            <person name="Hauser L."/>
            <person name="Kyrpides N."/>
            <person name="Ivanova N."/>
            <person name="Pagani I."/>
            <person name="Johnson E."/>
            <person name="Mukhopadhyay B."/>
            <person name="Anderson I."/>
            <person name="Woyke T."/>
        </authorList>
    </citation>
    <scope>NUCLEOTIDE SEQUENCE [LARGE SCALE GENOMIC DNA]</scope>
    <source>
        <strain evidence="2 3">6</strain>
    </source>
</reference>
<keyword evidence="3" id="KW-1185">Reference proteome</keyword>
<feature type="transmembrane region" description="Helical" evidence="1">
    <location>
        <begin position="205"/>
        <end position="225"/>
    </location>
</feature>
<dbReference type="OrthoDB" id="9784298at2"/>
<keyword evidence="1" id="KW-1133">Transmembrane helix</keyword>
<protein>
    <submittedName>
        <fullName evidence="2">Putative Zn-dependent protease</fullName>
    </submittedName>
</protein>
<keyword evidence="1" id="KW-0472">Membrane</keyword>
<feature type="transmembrane region" description="Helical" evidence="1">
    <location>
        <begin position="15"/>
        <end position="34"/>
    </location>
</feature>
<dbReference type="InterPro" id="IPR007395">
    <property type="entry name" value="Zn_peptidase_2"/>
</dbReference>
<evidence type="ECO:0000256" key="1">
    <source>
        <dbReference type="SAM" id="Phobius"/>
    </source>
</evidence>
<dbReference type="Proteomes" id="UP000005753">
    <property type="component" value="Chromosome"/>
</dbReference>
<dbReference type="GO" id="GO:0006508">
    <property type="term" value="P:proteolysis"/>
    <property type="evidence" value="ECO:0007669"/>
    <property type="project" value="UniProtKB-KW"/>
</dbReference>
<proteinExistence type="predicted"/>
<accession>I5AV82</accession>
<feature type="transmembrane region" description="Helical" evidence="1">
    <location>
        <begin position="143"/>
        <end position="169"/>
    </location>
</feature>
<keyword evidence="2" id="KW-0645">Protease</keyword>
<dbReference type="eggNOG" id="COG2738">
    <property type="taxonomic scope" value="Bacteria"/>
</dbReference>
<dbReference type="GO" id="GO:0008233">
    <property type="term" value="F:peptidase activity"/>
    <property type="evidence" value="ECO:0007669"/>
    <property type="project" value="UniProtKB-KW"/>
</dbReference>
<organism evidence="2 3">
    <name type="scientific">Eubacterium cellulosolvens (strain ATCC 43171 / JCM 9499 / 6)</name>
    <name type="common">Cillobacterium cellulosolvens</name>
    <dbReference type="NCBI Taxonomy" id="633697"/>
    <lineage>
        <taxon>Bacteria</taxon>
        <taxon>Bacillati</taxon>
        <taxon>Bacillota</taxon>
        <taxon>Clostridia</taxon>
        <taxon>Eubacteriales</taxon>
        <taxon>Eubacteriaceae</taxon>
        <taxon>Eubacterium</taxon>
    </lineage>
</organism>
<evidence type="ECO:0000313" key="3">
    <source>
        <dbReference type="Proteomes" id="UP000005753"/>
    </source>
</evidence>